<name>A0A847VDZ6_9BACT</name>
<proteinExistence type="predicted"/>
<dbReference type="Proteomes" id="UP000564033">
    <property type="component" value="Unassembled WGS sequence"/>
</dbReference>
<gene>
    <name evidence="2" type="ORF">GX888_02700</name>
</gene>
<feature type="transmembrane region" description="Helical" evidence="1">
    <location>
        <begin position="76"/>
        <end position="100"/>
    </location>
</feature>
<organism evidence="2 3">
    <name type="scientific">Candidatus Dojkabacteria bacterium</name>
    <dbReference type="NCBI Taxonomy" id="2099670"/>
    <lineage>
        <taxon>Bacteria</taxon>
        <taxon>Candidatus Dojkabacteria</taxon>
    </lineage>
</organism>
<accession>A0A847VDZ6</accession>
<evidence type="ECO:0000313" key="2">
    <source>
        <dbReference type="EMBL" id="NLZ24625.1"/>
    </source>
</evidence>
<dbReference type="AlphaFoldDB" id="A0A847VDZ6"/>
<keyword evidence="1" id="KW-0472">Membrane</keyword>
<keyword evidence="1" id="KW-1133">Transmembrane helix</keyword>
<dbReference type="Pfam" id="PF18895">
    <property type="entry name" value="T4SS_pilin"/>
    <property type="match status" value="1"/>
</dbReference>
<reference evidence="2 3" key="1">
    <citation type="journal article" date="2020" name="Biotechnol. Biofuels">
        <title>New insights from the biogas microbiome by comprehensive genome-resolved metagenomics of nearly 1600 species originating from multiple anaerobic digesters.</title>
        <authorList>
            <person name="Campanaro S."/>
            <person name="Treu L."/>
            <person name="Rodriguez-R L.M."/>
            <person name="Kovalovszki A."/>
            <person name="Ziels R.M."/>
            <person name="Maus I."/>
            <person name="Zhu X."/>
            <person name="Kougias P.G."/>
            <person name="Basile A."/>
            <person name="Luo G."/>
            <person name="Schluter A."/>
            <person name="Konstantinidis K.T."/>
            <person name="Angelidaki I."/>
        </authorList>
    </citation>
    <scope>NUCLEOTIDE SEQUENCE [LARGE SCALE GENOMIC DNA]</scope>
    <source>
        <strain evidence="2">AS19jrsBPTG_9</strain>
    </source>
</reference>
<dbReference type="EMBL" id="JAAZIL010000065">
    <property type="protein sequence ID" value="NLZ24625.1"/>
    <property type="molecule type" value="Genomic_DNA"/>
</dbReference>
<evidence type="ECO:0000313" key="3">
    <source>
        <dbReference type="Proteomes" id="UP000564033"/>
    </source>
</evidence>
<evidence type="ECO:0000256" key="1">
    <source>
        <dbReference type="SAM" id="Phobius"/>
    </source>
</evidence>
<protein>
    <submittedName>
        <fullName evidence="2">Uncharacterized protein</fullName>
    </submittedName>
</protein>
<comment type="caution">
    <text evidence="2">The sequence shown here is derived from an EMBL/GenBank/DDBJ whole genome shotgun (WGS) entry which is preliminary data.</text>
</comment>
<dbReference type="InterPro" id="IPR043993">
    <property type="entry name" value="T4SS_pilin"/>
</dbReference>
<feature type="transmembrane region" description="Helical" evidence="1">
    <location>
        <begin position="33"/>
        <end position="55"/>
    </location>
</feature>
<sequence length="104" mass="11481">MINSTIIYADSLKDRLNELTSSTDGEIEGFVNAFINFAFPLSVVCLFLLLSFSAYKLITSRGNPESLKEAREQIGSAVMGFVFILLSVLILVLLSSLFGIQLER</sequence>
<keyword evidence="1" id="KW-0812">Transmembrane</keyword>